<accession>A0A9D9II61</accession>
<sequence length="164" mass="18281">MENTIKGIMADCEVHGICDGYLSRWKECRSRKEMFDLGCTTEGQMFLSKCSSEGWGFSRDSIVSEFAPFINGRYVSRHEGDNGRSYLSKIYCGYKGGVKADTTLCGFIGCDCSVVVPRNMVCRIYADASSVLHVFCQDSSVVQIESYTDNITVEGKGRSRIVRL</sequence>
<evidence type="ECO:0000313" key="1">
    <source>
        <dbReference type="EMBL" id="MBO8472536.1"/>
    </source>
</evidence>
<reference evidence="1" key="2">
    <citation type="journal article" date="2021" name="PeerJ">
        <title>Extensive microbial diversity within the chicken gut microbiome revealed by metagenomics and culture.</title>
        <authorList>
            <person name="Gilroy R."/>
            <person name="Ravi A."/>
            <person name="Getino M."/>
            <person name="Pursley I."/>
            <person name="Horton D.L."/>
            <person name="Alikhan N.F."/>
            <person name="Baker D."/>
            <person name="Gharbi K."/>
            <person name="Hall N."/>
            <person name="Watson M."/>
            <person name="Adriaenssens E.M."/>
            <person name="Foster-Nyarko E."/>
            <person name="Jarju S."/>
            <person name="Secka A."/>
            <person name="Antonio M."/>
            <person name="Oren A."/>
            <person name="Chaudhuri R.R."/>
            <person name="La Ragione R."/>
            <person name="Hildebrand F."/>
            <person name="Pallen M.J."/>
        </authorList>
    </citation>
    <scope>NUCLEOTIDE SEQUENCE</scope>
    <source>
        <strain evidence="1">B1-8020</strain>
    </source>
</reference>
<dbReference type="EMBL" id="JADIMA010000028">
    <property type="protein sequence ID" value="MBO8472536.1"/>
    <property type="molecule type" value="Genomic_DNA"/>
</dbReference>
<organism evidence="1 2">
    <name type="scientific">Candidatus Merdivivens pullicola</name>
    <dbReference type="NCBI Taxonomy" id="2840872"/>
    <lineage>
        <taxon>Bacteria</taxon>
        <taxon>Pseudomonadati</taxon>
        <taxon>Bacteroidota</taxon>
        <taxon>Bacteroidia</taxon>
        <taxon>Bacteroidales</taxon>
        <taxon>Muribaculaceae</taxon>
        <taxon>Muribaculaceae incertae sedis</taxon>
        <taxon>Candidatus Merdivivens</taxon>
    </lineage>
</organism>
<proteinExistence type="predicted"/>
<name>A0A9D9II61_9BACT</name>
<gene>
    <name evidence="1" type="ORF">IAB81_02770</name>
</gene>
<protein>
    <submittedName>
        <fullName evidence="1">Uncharacterized protein</fullName>
    </submittedName>
</protein>
<dbReference type="Proteomes" id="UP000823604">
    <property type="component" value="Unassembled WGS sequence"/>
</dbReference>
<reference evidence="1" key="1">
    <citation type="submission" date="2020-10" db="EMBL/GenBank/DDBJ databases">
        <authorList>
            <person name="Gilroy R."/>
        </authorList>
    </citation>
    <scope>NUCLEOTIDE SEQUENCE</scope>
    <source>
        <strain evidence="1">B1-8020</strain>
    </source>
</reference>
<dbReference type="AlphaFoldDB" id="A0A9D9II61"/>
<evidence type="ECO:0000313" key="2">
    <source>
        <dbReference type="Proteomes" id="UP000823604"/>
    </source>
</evidence>
<comment type="caution">
    <text evidence="1">The sequence shown here is derived from an EMBL/GenBank/DDBJ whole genome shotgun (WGS) entry which is preliminary data.</text>
</comment>